<dbReference type="PANTHER" id="PTHR30204:SF95">
    <property type="entry name" value="HTH-TYPE TRANSCRIPTIONAL REGULATOR CUER"/>
    <property type="match status" value="1"/>
</dbReference>
<organism evidence="3 4">
    <name type="scientific">Desulforamulus reducens (strain ATCC BAA-1160 / DSM 100696 / MI-1)</name>
    <name type="common">Desulfotomaculum reducens</name>
    <dbReference type="NCBI Taxonomy" id="349161"/>
    <lineage>
        <taxon>Bacteria</taxon>
        <taxon>Bacillati</taxon>
        <taxon>Bacillota</taxon>
        <taxon>Clostridia</taxon>
        <taxon>Eubacteriales</taxon>
        <taxon>Peptococcaceae</taxon>
        <taxon>Desulforamulus</taxon>
    </lineage>
</organism>
<evidence type="ECO:0000256" key="1">
    <source>
        <dbReference type="ARBA" id="ARBA00023125"/>
    </source>
</evidence>
<dbReference type="PANTHER" id="PTHR30204">
    <property type="entry name" value="REDOX-CYCLING DRUG-SENSING TRANSCRIPTIONAL ACTIVATOR SOXR"/>
    <property type="match status" value="1"/>
</dbReference>
<dbReference type="GO" id="GO:0003677">
    <property type="term" value="F:DNA binding"/>
    <property type="evidence" value="ECO:0007669"/>
    <property type="project" value="UniProtKB-KW"/>
</dbReference>
<dbReference type="Pfam" id="PF13411">
    <property type="entry name" value="MerR_1"/>
    <property type="match status" value="1"/>
</dbReference>
<dbReference type="PROSITE" id="PS50937">
    <property type="entry name" value="HTH_MERR_2"/>
    <property type="match status" value="1"/>
</dbReference>
<accession>A4J1L2</accession>
<keyword evidence="4" id="KW-1185">Reference proteome</keyword>
<gene>
    <name evidence="3" type="ordered locus">Dred_0419</name>
</gene>
<dbReference type="EMBL" id="CP000612">
    <property type="protein sequence ID" value="ABO48965.1"/>
    <property type="molecule type" value="Genomic_DNA"/>
</dbReference>
<proteinExistence type="predicted"/>
<feature type="domain" description="HTH merR-type" evidence="2">
    <location>
        <begin position="1"/>
        <end position="69"/>
    </location>
</feature>
<dbReference type="Gene3D" id="1.10.1660.10">
    <property type="match status" value="1"/>
</dbReference>
<protein>
    <submittedName>
        <fullName evidence="3">Putative transcriptional regulator, MerR family</fullName>
    </submittedName>
</protein>
<dbReference type="eggNOG" id="COG0789">
    <property type="taxonomic scope" value="Bacteria"/>
</dbReference>
<reference evidence="3 4" key="1">
    <citation type="submission" date="2007-03" db="EMBL/GenBank/DDBJ databases">
        <title>Complete sequence of Desulfotomaculum reducens MI-1.</title>
        <authorList>
            <consortium name="US DOE Joint Genome Institute"/>
            <person name="Copeland A."/>
            <person name="Lucas S."/>
            <person name="Lapidus A."/>
            <person name="Barry K."/>
            <person name="Detter J.C."/>
            <person name="Glavina del Rio T."/>
            <person name="Hammon N."/>
            <person name="Israni S."/>
            <person name="Dalin E."/>
            <person name="Tice H."/>
            <person name="Pitluck S."/>
            <person name="Sims D."/>
            <person name="Brettin T."/>
            <person name="Bruce D."/>
            <person name="Han C."/>
            <person name="Tapia R."/>
            <person name="Schmutz J."/>
            <person name="Larimer F."/>
            <person name="Land M."/>
            <person name="Hauser L."/>
            <person name="Kyrpides N."/>
            <person name="Kim E."/>
            <person name="Tebo B.M."/>
            <person name="Richardson P."/>
        </authorList>
    </citation>
    <scope>NUCLEOTIDE SEQUENCE [LARGE SCALE GENOMIC DNA]</scope>
    <source>
        <strain evidence="3 4">MI-1</strain>
    </source>
</reference>
<dbReference type="STRING" id="349161.Dred_0419"/>
<dbReference type="Proteomes" id="UP000001556">
    <property type="component" value="Chromosome"/>
</dbReference>
<evidence type="ECO:0000313" key="3">
    <source>
        <dbReference type="EMBL" id="ABO48965.1"/>
    </source>
</evidence>
<name>A4J1L2_DESRM</name>
<dbReference type="PRINTS" id="PR00040">
    <property type="entry name" value="HTHMERR"/>
</dbReference>
<evidence type="ECO:0000259" key="2">
    <source>
        <dbReference type="PROSITE" id="PS50937"/>
    </source>
</evidence>
<keyword evidence="1" id="KW-0238">DNA-binding</keyword>
<dbReference type="InterPro" id="IPR009061">
    <property type="entry name" value="DNA-bd_dom_put_sf"/>
</dbReference>
<dbReference type="InterPro" id="IPR000551">
    <property type="entry name" value="MerR-type_HTH_dom"/>
</dbReference>
<dbReference type="KEGG" id="drm:Dred_0419"/>
<dbReference type="InterPro" id="IPR047057">
    <property type="entry name" value="MerR_fam"/>
</dbReference>
<dbReference type="HOGENOM" id="CLU_060077_6_1_9"/>
<dbReference type="SMART" id="SM00422">
    <property type="entry name" value="HTH_MERR"/>
    <property type="match status" value="1"/>
</dbReference>
<evidence type="ECO:0000313" key="4">
    <source>
        <dbReference type="Proteomes" id="UP000001556"/>
    </source>
</evidence>
<dbReference type="SUPFAM" id="SSF46955">
    <property type="entry name" value="Putative DNA-binding domain"/>
    <property type="match status" value="1"/>
</dbReference>
<sequence length="146" mass="16939">MYRIGQFAKLAGVSRRTVDYYTKLGLLEPVRSESNYRYYNQDALIRLKLIEMLKSQRLTLEEIKGQIEYISNVMNSDKKKYSQRAIDIQYLKDQFKVLETQLGQLQPMVTNMEAGQAAAMTKQVLIQSMTIIQSLLLYINEAALFL</sequence>
<dbReference type="CDD" id="cd04779">
    <property type="entry name" value="HTH_MerR-like_sg4"/>
    <property type="match status" value="1"/>
</dbReference>
<dbReference type="GO" id="GO:0003700">
    <property type="term" value="F:DNA-binding transcription factor activity"/>
    <property type="evidence" value="ECO:0007669"/>
    <property type="project" value="InterPro"/>
</dbReference>
<dbReference type="AlphaFoldDB" id="A4J1L2"/>